<keyword evidence="3" id="KW-0804">Transcription</keyword>
<keyword evidence="2 5" id="KW-0238">DNA-binding</keyword>
<dbReference type="PROSITE" id="PS51118">
    <property type="entry name" value="HTH_HXLR"/>
    <property type="match status" value="1"/>
</dbReference>
<dbReference type="AlphaFoldDB" id="A0A7X0KZP9"/>
<dbReference type="Proteomes" id="UP000546324">
    <property type="component" value="Unassembled WGS sequence"/>
</dbReference>
<feature type="domain" description="HTH hxlR-type" evidence="4">
    <location>
        <begin position="8"/>
        <end position="106"/>
    </location>
</feature>
<dbReference type="InterPro" id="IPR036390">
    <property type="entry name" value="WH_DNA-bd_sf"/>
</dbReference>
<accession>A0A7X0KZP9</accession>
<dbReference type="EMBL" id="JACHMQ010000001">
    <property type="protein sequence ID" value="MBB6396723.1"/>
    <property type="molecule type" value="Genomic_DNA"/>
</dbReference>
<evidence type="ECO:0000256" key="1">
    <source>
        <dbReference type="ARBA" id="ARBA00023015"/>
    </source>
</evidence>
<dbReference type="SUPFAM" id="SSF46785">
    <property type="entry name" value="Winged helix' DNA-binding domain"/>
    <property type="match status" value="1"/>
</dbReference>
<comment type="caution">
    <text evidence="5">The sequence shown here is derived from an EMBL/GenBank/DDBJ whole genome shotgun (WGS) entry which is preliminary data.</text>
</comment>
<dbReference type="PANTHER" id="PTHR33204:SF39">
    <property type="entry name" value="TRANSCRIPTIONAL REGULATORY PROTEIN"/>
    <property type="match status" value="1"/>
</dbReference>
<organism evidence="5 6">
    <name type="scientific">Actinomadura coerulea</name>
    <dbReference type="NCBI Taxonomy" id="46159"/>
    <lineage>
        <taxon>Bacteria</taxon>
        <taxon>Bacillati</taxon>
        <taxon>Actinomycetota</taxon>
        <taxon>Actinomycetes</taxon>
        <taxon>Streptosporangiales</taxon>
        <taxon>Thermomonosporaceae</taxon>
        <taxon>Actinomadura</taxon>
    </lineage>
</organism>
<dbReference type="InterPro" id="IPR036388">
    <property type="entry name" value="WH-like_DNA-bd_sf"/>
</dbReference>
<sequence>MEHTALGCRAREILDRIGDKWSLQVIAVLGERTKRFTELKREIDGISQRMLTVTLRGLERDGIVVRTVYPVVPPRVEYSLTPLGATLMDAAGTFVAWAEDHLAQIDAARADYDARQMDVQGDGAHR</sequence>
<dbReference type="Pfam" id="PF01638">
    <property type="entry name" value="HxlR"/>
    <property type="match status" value="1"/>
</dbReference>
<dbReference type="RefSeq" id="WP_185026587.1">
    <property type="nucleotide sequence ID" value="NZ_JACHMQ010000001.1"/>
</dbReference>
<dbReference type="GO" id="GO:0003677">
    <property type="term" value="F:DNA binding"/>
    <property type="evidence" value="ECO:0007669"/>
    <property type="project" value="UniProtKB-KW"/>
</dbReference>
<dbReference type="InterPro" id="IPR002577">
    <property type="entry name" value="HTH_HxlR"/>
</dbReference>
<keyword evidence="6" id="KW-1185">Reference proteome</keyword>
<dbReference type="Gene3D" id="1.10.10.10">
    <property type="entry name" value="Winged helix-like DNA-binding domain superfamily/Winged helix DNA-binding domain"/>
    <property type="match status" value="1"/>
</dbReference>
<protein>
    <submittedName>
        <fullName evidence="5">DNA-binding HxlR family transcriptional regulator</fullName>
    </submittedName>
</protein>
<evidence type="ECO:0000259" key="4">
    <source>
        <dbReference type="PROSITE" id="PS51118"/>
    </source>
</evidence>
<proteinExistence type="predicted"/>
<evidence type="ECO:0000313" key="6">
    <source>
        <dbReference type="Proteomes" id="UP000546324"/>
    </source>
</evidence>
<gene>
    <name evidence="5" type="ORF">BKA00_003637</name>
</gene>
<keyword evidence="1" id="KW-0805">Transcription regulation</keyword>
<dbReference type="PANTHER" id="PTHR33204">
    <property type="entry name" value="TRANSCRIPTIONAL REGULATOR, MARR FAMILY"/>
    <property type="match status" value="1"/>
</dbReference>
<evidence type="ECO:0000313" key="5">
    <source>
        <dbReference type="EMBL" id="MBB6396723.1"/>
    </source>
</evidence>
<evidence type="ECO:0000256" key="2">
    <source>
        <dbReference type="ARBA" id="ARBA00023125"/>
    </source>
</evidence>
<name>A0A7X0KZP9_9ACTN</name>
<reference evidence="5 6" key="1">
    <citation type="submission" date="2020-08" db="EMBL/GenBank/DDBJ databases">
        <title>Sequencing the genomes of 1000 actinobacteria strains.</title>
        <authorList>
            <person name="Klenk H.-P."/>
        </authorList>
    </citation>
    <scope>NUCLEOTIDE SEQUENCE [LARGE SCALE GENOMIC DNA]</scope>
    <source>
        <strain evidence="5 6">DSM 43675</strain>
    </source>
</reference>
<evidence type="ECO:0000256" key="3">
    <source>
        <dbReference type="ARBA" id="ARBA00023163"/>
    </source>
</evidence>